<dbReference type="Proteomes" id="UP001497482">
    <property type="component" value="Chromosome 21"/>
</dbReference>
<evidence type="ECO:0000313" key="3">
    <source>
        <dbReference type="Proteomes" id="UP001497482"/>
    </source>
</evidence>
<evidence type="ECO:0000256" key="1">
    <source>
        <dbReference type="SAM" id="MobiDB-lite"/>
    </source>
</evidence>
<protein>
    <submittedName>
        <fullName evidence="2">Uncharacterized protein</fullName>
    </submittedName>
</protein>
<feature type="compositionally biased region" description="Basic and acidic residues" evidence="1">
    <location>
        <begin position="49"/>
        <end position="72"/>
    </location>
</feature>
<gene>
    <name evidence="2" type="ORF">KC01_LOCUS25901</name>
</gene>
<name>A0AAV2L4Y5_KNICA</name>
<feature type="region of interest" description="Disordered" evidence="1">
    <location>
        <begin position="13"/>
        <end position="86"/>
    </location>
</feature>
<dbReference type="EMBL" id="OZ035843">
    <property type="protein sequence ID" value="CAL1597392.1"/>
    <property type="molecule type" value="Genomic_DNA"/>
</dbReference>
<proteinExistence type="predicted"/>
<reference evidence="2 3" key="1">
    <citation type="submission" date="2024-04" db="EMBL/GenBank/DDBJ databases">
        <authorList>
            <person name="Waldvogel A.-M."/>
            <person name="Schoenle A."/>
        </authorList>
    </citation>
    <scope>NUCLEOTIDE SEQUENCE [LARGE SCALE GENOMIC DNA]</scope>
</reference>
<accession>A0AAV2L4Y5</accession>
<dbReference type="AlphaFoldDB" id="A0AAV2L4Y5"/>
<keyword evidence="3" id="KW-1185">Reference proteome</keyword>
<sequence length="86" mass="9827">MMYQQCFTSLNPRSRKDVCDTEPGGRAARRRQKVRKQMDTERSSSVCEEAQRSEVRGLHLDGPDAEDWRDSDLAPLDQTGSSIVHF</sequence>
<organism evidence="2 3">
    <name type="scientific">Knipowitschia caucasica</name>
    <name type="common">Caucasian dwarf goby</name>
    <name type="synonym">Pomatoschistus caucasicus</name>
    <dbReference type="NCBI Taxonomy" id="637954"/>
    <lineage>
        <taxon>Eukaryota</taxon>
        <taxon>Metazoa</taxon>
        <taxon>Chordata</taxon>
        <taxon>Craniata</taxon>
        <taxon>Vertebrata</taxon>
        <taxon>Euteleostomi</taxon>
        <taxon>Actinopterygii</taxon>
        <taxon>Neopterygii</taxon>
        <taxon>Teleostei</taxon>
        <taxon>Neoteleostei</taxon>
        <taxon>Acanthomorphata</taxon>
        <taxon>Gobiaria</taxon>
        <taxon>Gobiiformes</taxon>
        <taxon>Gobioidei</taxon>
        <taxon>Gobiidae</taxon>
        <taxon>Gobiinae</taxon>
        <taxon>Knipowitschia</taxon>
    </lineage>
</organism>
<evidence type="ECO:0000313" key="2">
    <source>
        <dbReference type="EMBL" id="CAL1597392.1"/>
    </source>
</evidence>